<evidence type="ECO:0000313" key="2">
    <source>
        <dbReference type="Proteomes" id="UP001596201"/>
    </source>
</evidence>
<sequence length="145" mass="15396">MLHDVVAEPGELSPAELRAEYDALLRSVVETVGVDRVVAETDLSRETVEALAAGESAESVALTVTEAAAILGLSDEVPDAEVVVLELRDHLLMGMTTGVLDVDTISAEIDADLTGQEVQQALEGRTEMTLDELAAIHRFVAASQR</sequence>
<keyword evidence="2" id="KW-1185">Reference proteome</keyword>
<accession>A0ABD5RAZ1</accession>
<organism evidence="1 2">
    <name type="scientific">Salinirubrum litoreum</name>
    <dbReference type="NCBI Taxonomy" id="1126234"/>
    <lineage>
        <taxon>Archaea</taxon>
        <taxon>Methanobacteriati</taxon>
        <taxon>Methanobacteriota</taxon>
        <taxon>Stenosarchaea group</taxon>
        <taxon>Halobacteria</taxon>
        <taxon>Halobacteriales</taxon>
        <taxon>Haloferacaceae</taxon>
        <taxon>Salinirubrum</taxon>
    </lineage>
</organism>
<comment type="caution">
    <text evidence="1">The sequence shown here is derived from an EMBL/GenBank/DDBJ whole genome shotgun (WGS) entry which is preliminary data.</text>
</comment>
<gene>
    <name evidence="1" type="ORF">ACFPJ5_08835</name>
</gene>
<dbReference type="EMBL" id="JBHSKX010000001">
    <property type="protein sequence ID" value="MFC5367045.1"/>
    <property type="molecule type" value="Genomic_DNA"/>
</dbReference>
<dbReference type="Pfam" id="PF19104">
    <property type="entry name" value="DUF5791"/>
    <property type="match status" value="1"/>
</dbReference>
<proteinExistence type="predicted"/>
<dbReference type="Proteomes" id="UP001596201">
    <property type="component" value="Unassembled WGS sequence"/>
</dbReference>
<dbReference type="RefSeq" id="WP_227231552.1">
    <property type="nucleotide sequence ID" value="NZ_JAJCVJ010000004.1"/>
</dbReference>
<evidence type="ECO:0000313" key="1">
    <source>
        <dbReference type="EMBL" id="MFC5367045.1"/>
    </source>
</evidence>
<protein>
    <submittedName>
        <fullName evidence="1">DUF5791 family protein</fullName>
    </submittedName>
</protein>
<dbReference type="InterPro" id="IPR043809">
    <property type="entry name" value="DUF5791"/>
</dbReference>
<reference evidence="1 2" key="1">
    <citation type="journal article" date="2019" name="Int. J. Syst. Evol. Microbiol.">
        <title>The Global Catalogue of Microorganisms (GCM) 10K type strain sequencing project: providing services to taxonomists for standard genome sequencing and annotation.</title>
        <authorList>
            <consortium name="The Broad Institute Genomics Platform"/>
            <consortium name="The Broad Institute Genome Sequencing Center for Infectious Disease"/>
            <person name="Wu L."/>
            <person name="Ma J."/>
        </authorList>
    </citation>
    <scope>NUCLEOTIDE SEQUENCE [LARGE SCALE GENOMIC DNA]</scope>
    <source>
        <strain evidence="1 2">CGMCC 1.12237</strain>
    </source>
</reference>
<dbReference type="AlphaFoldDB" id="A0ABD5RAZ1"/>
<name>A0ABD5RAZ1_9EURY</name>